<evidence type="ECO:0000313" key="4">
    <source>
        <dbReference type="EnsemblMetazoa" id="CapteP203116"/>
    </source>
</evidence>
<feature type="region of interest" description="Disordered" evidence="1">
    <location>
        <begin position="1"/>
        <end position="27"/>
    </location>
</feature>
<dbReference type="PANTHER" id="PTHR47456:SF1">
    <property type="entry name" value="PHD-TYPE DOMAIN-CONTAINING PROTEIN"/>
    <property type="match status" value="1"/>
</dbReference>
<dbReference type="EMBL" id="KB296135">
    <property type="protein sequence ID" value="ELU12221.1"/>
    <property type="molecule type" value="Genomic_DNA"/>
</dbReference>
<reference evidence="3 5" key="2">
    <citation type="journal article" date="2013" name="Nature">
        <title>Insights into bilaterian evolution from three spiralian genomes.</title>
        <authorList>
            <person name="Simakov O."/>
            <person name="Marletaz F."/>
            <person name="Cho S.J."/>
            <person name="Edsinger-Gonzales E."/>
            <person name="Havlak P."/>
            <person name="Hellsten U."/>
            <person name="Kuo D.H."/>
            <person name="Larsson T."/>
            <person name="Lv J."/>
            <person name="Arendt D."/>
            <person name="Savage R."/>
            <person name="Osoegawa K."/>
            <person name="de Jong P."/>
            <person name="Grimwood J."/>
            <person name="Chapman J.A."/>
            <person name="Shapiro H."/>
            <person name="Aerts A."/>
            <person name="Otillar R.P."/>
            <person name="Terry A.Y."/>
            <person name="Boore J.L."/>
            <person name="Grigoriev I.V."/>
            <person name="Lindberg D.R."/>
            <person name="Seaver E.C."/>
            <person name="Weisblat D.A."/>
            <person name="Putnam N.H."/>
            <person name="Rokhsar D.S."/>
        </authorList>
    </citation>
    <scope>NUCLEOTIDE SEQUENCE</scope>
    <source>
        <strain evidence="3 5">I ESC-2004</strain>
    </source>
</reference>
<reference evidence="4" key="3">
    <citation type="submission" date="2015-06" db="UniProtKB">
        <authorList>
            <consortium name="EnsemblMetazoa"/>
        </authorList>
    </citation>
    <scope>IDENTIFICATION</scope>
</reference>
<protein>
    <recommendedName>
        <fullName evidence="2">BTB domain-containing protein</fullName>
    </recommendedName>
</protein>
<feature type="compositionally biased region" description="Polar residues" evidence="1">
    <location>
        <begin position="492"/>
        <end position="502"/>
    </location>
</feature>
<feature type="non-terminal residue" evidence="3">
    <location>
        <position position="1"/>
    </location>
</feature>
<name>R7V778_CAPTE</name>
<reference evidence="5" key="1">
    <citation type="submission" date="2012-12" db="EMBL/GenBank/DDBJ databases">
        <authorList>
            <person name="Hellsten U."/>
            <person name="Grimwood J."/>
            <person name="Chapman J.A."/>
            <person name="Shapiro H."/>
            <person name="Aerts A."/>
            <person name="Otillar R.P."/>
            <person name="Terry A.Y."/>
            <person name="Boore J.L."/>
            <person name="Simakov O."/>
            <person name="Marletaz F."/>
            <person name="Cho S.-J."/>
            <person name="Edsinger-Gonzales E."/>
            <person name="Havlak P."/>
            <person name="Kuo D.-H."/>
            <person name="Larsson T."/>
            <person name="Lv J."/>
            <person name="Arendt D."/>
            <person name="Savage R."/>
            <person name="Osoegawa K."/>
            <person name="de Jong P."/>
            <person name="Lindberg D.R."/>
            <person name="Seaver E.C."/>
            <person name="Weisblat D.A."/>
            <person name="Putnam N.H."/>
            <person name="Grigoriev I.V."/>
            <person name="Rokhsar D.S."/>
        </authorList>
    </citation>
    <scope>NUCLEOTIDE SEQUENCE</scope>
    <source>
        <strain evidence="5">I ESC-2004</strain>
    </source>
</reference>
<keyword evidence="5" id="KW-1185">Reference proteome</keyword>
<dbReference type="EMBL" id="AMQN01040038">
    <property type="status" value="NOT_ANNOTATED_CDS"/>
    <property type="molecule type" value="Genomic_DNA"/>
</dbReference>
<dbReference type="AlphaFoldDB" id="R7V778"/>
<feature type="region of interest" description="Disordered" evidence="1">
    <location>
        <begin position="471"/>
        <end position="509"/>
    </location>
</feature>
<feature type="domain" description="BTB" evidence="2">
    <location>
        <begin position="139"/>
        <end position="206"/>
    </location>
</feature>
<sequence length="509" mass="56024">SGEFSTNSPKSSPKKRSKRLYKRKSGILPPGVSRFRESKKTDCTAALTVRQIVTFPDYKLPAHDLNKKTKIQQVTKELKAKLDSKDGFAYEMRYYVRIPNSWAHSGHPINIENPKYISHKFRDHVMNYLMHLKEKELLSDIKFNVPDQKQPVKLHSAVLACCGSKVRDYLLTQDYGGLAEMLMPLNKDSLDAFFKFVYSGRLEITPGVDLDVLESVFLAGGIKEGAQLCSDHKSNPKPLNINNWSITNKGPPVRYSIGEVVKKPIEEPKSKIVGSAKPLSGALTKTAFVTLGGRSGLVKIKDPGTLNALVDHGGLVKINDSARVDALVDHGGLVKINDSARVDALVDHGGLVKINDSSCKVATEGLSTHAAEQLFETLCGLFVRKDIKILCERIQHISKTENDKNKILQKFMLERLDQLASGKIRPKNSKLMLGTMDRGTSMHPAVPGLERPVYLTPTWMKKVATVDRGTSVHFSSSSPVDTANDRSALGSLPSSCAPTANIPTDDVLS</sequence>
<gene>
    <name evidence="3" type="ORF">CAPTEDRAFT_203116</name>
</gene>
<dbReference type="Proteomes" id="UP000014760">
    <property type="component" value="Unassembled WGS sequence"/>
</dbReference>
<dbReference type="HOGENOM" id="CLU_535948_0_0_1"/>
<dbReference type="InterPro" id="IPR011333">
    <property type="entry name" value="SKP1/BTB/POZ_sf"/>
</dbReference>
<feature type="compositionally biased region" description="Basic residues" evidence="1">
    <location>
        <begin position="12"/>
        <end position="25"/>
    </location>
</feature>
<evidence type="ECO:0000259" key="2">
    <source>
        <dbReference type="PROSITE" id="PS50097"/>
    </source>
</evidence>
<organism evidence="3">
    <name type="scientific">Capitella teleta</name>
    <name type="common">Polychaete worm</name>
    <dbReference type="NCBI Taxonomy" id="283909"/>
    <lineage>
        <taxon>Eukaryota</taxon>
        <taxon>Metazoa</taxon>
        <taxon>Spiralia</taxon>
        <taxon>Lophotrochozoa</taxon>
        <taxon>Annelida</taxon>
        <taxon>Polychaeta</taxon>
        <taxon>Sedentaria</taxon>
        <taxon>Scolecida</taxon>
        <taxon>Capitellidae</taxon>
        <taxon>Capitella</taxon>
    </lineage>
</organism>
<dbReference type="InterPro" id="IPR029309">
    <property type="entry name" value="CaRF"/>
</dbReference>
<dbReference type="EnsemblMetazoa" id="CapteT203116">
    <property type="protein sequence ID" value="CapteP203116"/>
    <property type="gene ID" value="CapteG203116"/>
</dbReference>
<dbReference type="SUPFAM" id="SSF54695">
    <property type="entry name" value="POZ domain"/>
    <property type="match status" value="1"/>
</dbReference>
<dbReference type="Pfam" id="PF00651">
    <property type="entry name" value="BTB"/>
    <property type="match status" value="1"/>
</dbReference>
<dbReference type="PANTHER" id="PTHR47456">
    <property type="entry name" value="PHD-TYPE DOMAIN-CONTAINING PROTEIN"/>
    <property type="match status" value="1"/>
</dbReference>
<dbReference type="PROSITE" id="PS50097">
    <property type="entry name" value="BTB"/>
    <property type="match status" value="1"/>
</dbReference>
<evidence type="ECO:0000256" key="1">
    <source>
        <dbReference type="SAM" id="MobiDB-lite"/>
    </source>
</evidence>
<dbReference type="Pfam" id="PF15299">
    <property type="entry name" value="ALS2CR8"/>
    <property type="match status" value="1"/>
</dbReference>
<dbReference type="GO" id="GO:0003700">
    <property type="term" value="F:DNA-binding transcription factor activity"/>
    <property type="evidence" value="ECO:0007669"/>
    <property type="project" value="InterPro"/>
</dbReference>
<feature type="compositionally biased region" description="Polar residues" evidence="1">
    <location>
        <begin position="472"/>
        <end position="481"/>
    </location>
</feature>
<proteinExistence type="predicted"/>
<accession>R7V778</accession>
<evidence type="ECO:0000313" key="3">
    <source>
        <dbReference type="EMBL" id="ELU12221.1"/>
    </source>
</evidence>
<dbReference type="Gene3D" id="3.30.710.10">
    <property type="entry name" value="Potassium Channel Kv1.1, Chain A"/>
    <property type="match status" value="1"/>
</dbReference>
<evidence type="ECO:0000313" key="5">
    <source>
        <dbReference type="Proteomes" id="UP000014760"/>
    </source>
</evidence>
<dbReference type="InterPro" id="IPR000210">
    <property type="entry name" value="BTB/POZ_dom"/>
</dbReference>
<feature type="non-terminal residue" evidence="3">
    <location>
        <position position="509"/>
    </location>
</feature>